<dbReference type="Pfam" id="PF10469">
    <property type="entry name" value="AKAP7_NLS"/>
    <property type="match status" value="1"/>
</dbReference>
<dbReference type="GO" id="GO:0003723">
    <property type="term" value="F:RNA binding"/>
    <property type="evidence" value="ECO:0007669"/>
    <property type="project" value="UniProtKB-UniRule"/>
</dbReference>
<evidence type="ECO:0000256" key="1">
    <source>
        <dbReference type="PROSITE-ProRule" id="PRU00117"/>
    </source>
</evidence>
<gene>
    <name evidence="3" type="ORF">CJ030_MR3G026412</name>
</gene>
<dbReference type="GO" id="GO:0006307">
    <property type="term" value="P:DNA alkylation repair"/>
    <property type="evidence" value="ECO:0007669"/>
    <property type="project" value="InterPro"/>
</dbReference>
<dbReference type="GO" id="GO:0006355">
    <property type="term" value="P:regulation of DNA-templated transcription"/>
    <property type="evidence" value="ECO:0007669"/>
    <property type="project" value="TreeGrafter"/>
</dbReference>
<dbReference type="Gene3D" id="3.90.1140.10">
    <property type="entry name" value="Cyclic phosphodiesterase"/>
    <property type="match status" value="1"/>
</dbReference>
<dbReference type="InterPro" id="IPR036612">
    <property type="entry name" value="KH_dom_type_1_sf"/>
</dbReference>
<accession>A0A6A1VZY8</accession>
<comment type="caution">
    <text evidence="3">The sequence shown here is derived from an EMBL/GenBank/DDBJ whole genome shotgun (WGS) entry which is preliminary data.</text>
</comment>
<dbReference type="AlphaFoldDB" id="A0A6A1VZY8"/>
<dbReference type="SUPFAM" id="SSF54791">
    <property type="entry name" value="Eukaryotic type KH-domain (KH-domain type I)"/>
    <property type="match status" value="1"/>
</dbReference>
<protein>
    <submittedName>
        <fullName evidence="3">Activating signal cointegrator 1 complex subunit 1</fullName>
    </submittedName>
</protein>
<dbReference type="PANTHER" id="PTHR13360:SF1">
    <property type="entry name" value="ACTIVATING SIGNAL COINTEGRATOR 1 COMPLEX SUBUNIT 1"/>
    <property type="match status" value="1"/>
</dbReference>
<keyword evidence="4" id="KW-1185">Reference proteome</keyword>
<dbReference type="Gene3D" id="3.30.1370.10">
    <property type="entry name" value="K Homology domain, type 1"/>
    <property type="match status" value="1"/>
</dbReference>
<evidence type="ECO:0000259" key="2">
    <source>
        <dbReference type="SMART" id="SM00322"/>
    </source>
</evidence>
<evidence type="ECO:0000313" key="3">
    <source>
        <dbReference type="EMBL" id="KAB1218532.1"/>
    </source>
</evidence>
<dbReference type="PANTHER" id="PTHR13360">
    <property type="entry name" value="ACTIVATING SIGNAL COINTEGRATOR 1 COMPLEX SUBUNIT 1"/>
    <property type="match status" value="1"/>
</dbReference>
<dbReference type="InterPro" id="IPR004087">
    <property type="entry name" value="KH_dom"/>
</dbReference>
<dbReference type="GO" id="GO:0005634">
    <property type="term" value="C:nucleus"/>
    <property type="evidence" value="ECO:0007669"/>
    <property type="project" value="TreeGrafter"/>
</dbReference>
<dbReference type="InterPro" id="IPR004088">
    <property type="entry name" value="KH_dom_type_1"/>
</dbReference>
<dbReference type="SUPFAM" id="SSF55144">
    <property type="entry name" value="LigT-like"/>
    <property type="match status" value="1"/>
</dbReference>
<dbReference type="Pfam" id="PF00013">
    <property type="entry name" value="KH_1"/>
    <property type="match status" value="1"/>
</dbReference>
<sequence>MVSFRSIFRVDSLLKVPYTYIVARPVSNFQVQCAYHGLSCCLRTGGGEDKQSVMDANKKRKTITPVWRPVCTHAISKEECLVKDVLVESEDGSQVQEMQCSTSSNVSNVQNFVEAGAVVTEITDSTISCSSLQDHSENKLSEGESELFKHSISIEVGASLIRFIKGKGGSTQKKIEEDMGVKITLPSSKKDDCIIIAGNSIDGITKASEKIQTIIDEAVKSPNLDYSHFISLPLAIHPELVDKLLSFQRSILGNGDGCLDENFDSDSNEDANDIEDEDQKLDKRPDVAVELKVDDDNERVKVNITKTPLVSYPAKASKSSPLSDDLGIDKSIFIKPKTFHLTVLMLKLWNKDRVKEAAEVLQRISSKVMDALENRPIFIRLKGLDCMRGSLAKARVLYAPVEEIGSEDRLLCACQVIIDAYVKAGLVLEKDANQKLKLHATVMNARHRKRGKWSRKADSFDARGIFKQYGSEEWGEYLIREAHLSQRFVFDETGYYHCCASVPFPENMQVD</sequence>
<dbReference type="InterPro" id="IPR009210">
    <property type="entry name" value="ASCC1"/>
</dbReference>
<reference evidence="3 4" key="1">
    <citation type="journal article" date="2019" name="Plant Biotechnol. J.">
        <title>The red bayberry genome and genetic basis of sex determination.</title>
        <authorList>
            <person name="Jia H.M."/>
            <person name="Jia H.J."/>
            <person name="Cai Q.L."/>
            <person name="Wang Y."/>
            <person name="Zhao H.B."/>
            <person name="Yang W.F."/>
            <person name="Wang G.Y."/>
            <person name="Li Y.H."/>
            <person name="Zhan D.L."/>
            <person name="Shen Y.T."/>
            <person name="Niu Q.F."/>
            <person name="Chang L."/>
            <person name="Qiu J."/>
            <person name="Zhao L."/>
            <person name="Xie H.B."/>
            <person name="Fu W.Y."/>
            <person name="Jin J."/>
            <person name="Li X.W."/>
            <person name="Jiao Y."/>
            <person name="Zhou C.C."/>
            <person name="Tu T."/>
            <person name="Chai C.Y."/>
            <person name="Gao J.L."/>
            <person name="Fan L.J."/>
            <person name="van de Weg E."/>
            <person name="Wang J.Y."/>
            <person name="Gao Z.S."/>
        </authorList>
    </citation>
    <scope>NUCLEOTIDE SEQUENCE [LARGE SCALE GENOMIC DNA]</scope>
    <source>
        <tissue evidence="3">Leaves</tissue>
    </source>
</reference>
<evidence type="ECO:0000313" key="4">
    <source>
        <dbReference type="Proteomes" id="UP000516437"/>
    </source>
</evidence>
<dbReference type="InterPro" id="IPR009097">
    <property type="entry name" value="Cyclic_Pdiesterase"/>
</dbReference>
<dbReference type="InterPro" id="IPR019510">
    <property type="entry name" value="AKAP7-like_phosphoesterase"/>
</dbReference>
<name>A0A6A1VZY8_9ROSI</name>
<dbReference type="Proteomes" id="UP000516437">
    <property type="component" value="Chromosome 3"/>
</dbReference>
<proteinExistence type="predicted"/>
<dbReference type="OrthoDB" id="277832at2759"/>
<feature type="domain" description="K Homology" evidence="2">
    <location>
        <begin position="148"/>
        <end position="216"/>
    </location>
</feature>
<dbReference type="EMBL" id="RXIC02000021">
    <property type="protein sequence ID" value="KAB1218532.1"/>
    <property type="molecule type" value="Genomic_DNA"/>
</dbReference>
<keyword evidence="1" id="KW-0694">RNA-binding</keyword>
<dbReference type="PROSITE" id="PS50084">
    <property type="entry name" value="KH_TYPE_1"/>
    <property type="match status" value="1"/>
</dbReference>
<organism evidence="3 4">
    <name type="scientific">Morella rubra</name>
    <name type="common">Chinese bayberry</name>
    <dbReference type="NCBI Taxonomy" id="262757"/>
    <lineage>
        <taxon>Eukaryota</taxon>
        <taxon>Viridiplantae</taxon>
        <taxon>Streptophyta</taxon>
        <taxon>Embryophyta</taxon>
        <taxon>Tracheophyta</taxon>
        <taxon>Spermatophyta</taxon>
        <taxon>Magnoliopsida</taxon>
        <taxon>eudicotyledons</taxon>
        <taxon>Gunneridae</taxon>
        <taxon>Pentapetalae</taxon>
        <taxon>rosids</taxon>
        <taxon>fabids</taxon>
        <taxon>Fagales</taxon>
        <taxon>Myricaceae</taxon>
        <taxon>Morella</taxon>
    </lineage>
</organism>
<dbReference type="SMART" id="SM00322">
    <property type="entry name" value="KH"/>
    <property type="match status" value="1"/>
</dbReference>